<name>A0A1Y3ARQ7_EURMA</name>
<keyword evidence="2" id="KW-1185">Reference proteome</keyword>
<evidence type="ECO:0000313" key="2">
    <source>
        <dbReference type="Proteomes" id="UP000194236"/>
    </source>
</evidence>
<accession>A0A1Y3ARQ7</accession>
<evidence type="ECO:0000313" key="1">
    <source>
        <dbReference type="EMBL" id="OTF71131.1"/>
    </source>
</evidence>
<protein>
    <submittedName>
        <fullName evidence="1">Anion exchange protein-like protein</fullName>
    </submittedName>
</protein>
<dbReference type="Proteomes" id="UP000194236">
    <property type="component" value="Unassembled WGS sequence"/>
</dbReference>
<feature type="non-terminal residue" evidence="1">
    <location>
        <position position="84"/>
    </location>
</feature>
<gene>
    <name evidence="1" type="ORF">BLA29_013044</name>
</gene>
<dbReference type="EMBL" id="MUJZ01062425">
    <property type="protein sequence ID" value="OTF71131.1"/>
    <property type="molecule type" value="Genomic_DNA"/>
</dbReference>
<reference evidence="1 2" key="1">
    <citation type="submission" date="2017-03" db="EMBL/GenBank/DDBJ databases">
        <title>Genome Survey of Euroglyphus maynei.</title>
        <authorList>
            <person name="Arlian L.G."/>
            <person name="Morgan M.S."/>
            <person name="Rider S.D."/>
        </authorList>
    </citation>
    <scope>NUCLEOTIDE SEQUENCE [LARGE SCALE GENOMIC DNA]</scope>
    <source>
        <strain evidence="1">Arlian Lab</strain>
        <tissue evidence="1">Whole body</tissue>
    </source>
</reference>
<dbReference type="AlphaFoldDB" id="A0A1Y3ARQ7"/>
<sequence>MDHGDQHQNPTIFGVNDHNANNRQLIIPHTEVLISRLRNEVVKPKNFNNEVRAGRDVKSFLANPCVLLDLEGDSVEEIIDQMLT</sequence>
<proteinExistence type="predicted"/>
<dbReference type="OrthoDB" id="1735926at2759"/>
<comment type="caution">
    <text evidence="1">The sequence shown here is derived from an EMBL/GenBank/DDBJ whole genome shotgun (WGS) entry which is preliminary data.</text>
</comment>
<organism evidence="1 2">
    <name type="scientific">Euroglyphus maynei</name>
    <name type="common">Mayne's house dust mite</name>
    <dbReference type="NCBI Taxonomy" id="6958"/>
    <lineage>
        <taxon>Eukaryota</taxon>
        <taxon>Metazoa</taxon>
        <taxon>Ecdysozoa</taxon>
        <taxon>Arthropoda</taxon>
        <taxon>Chelicerata</taxon>
        <taxon>Arachnida</taxon>
        <taxon>Acari</taxon>
        <taxon>Acariformes</taxon>
        <taxon>Sarcoptiformes</taxon>
        <taxon>Astigmata</taxon>
        <taxon>Psoroptidia</taxon>
        <taxon>Analgoidea</taxon>
        <taxon>Pyroglyphidae</taxon>
        <taxon>Pyroglyphinae</taxon>
        <taxon>Euroglyphus</taxon>
    </lineage>
</organism>